<accession>B8BQR6</accession>
<dbReference type="GeneID" id="7451544"/>
<organism evidence="3 4">
    <name type="scientific">Thalassiosira pseudonana</name>
    <name type="common">Marine diatom</name>
    <name type="synonym">Cyclotella nana</name>
    <dbReference type="NCBI Taxonomy" id="35128"/>
    <lineage>
        <taxon>Eukaryota</taxon>
        <taxon>Sar</taxon>
        <taxon>Stramenopiles</taxon>
        <taxon>Ochrophyta</taxon>
        <taxon>Bacillariophyta</taxon>
        <taxon>Coscinodiscophyceae</taxon>
        <taxon>Thalassiosirophycidae</taxon>
        <taxon>Thalassiosirales</taxon>
        <taxon>Thalassiosiraceae</taxon>
        <taxon>Thalassiosira</taxon>
    </lineage>
</organism>
<gene>
    <name evidence="3" type="ORF">THAPSDRAFT_1373</name>
</gene>
<dbReference type="KEGG" id="tps:THAPSDRAFT_1373"/>
<evidence type="ECO:0000256" key="2">
    <source>
        <dbReference type="SAM" id="MobiDB-lite"/>
    </source>
</evidence>
<dbReference type="PaxDb" id="35128-Thaps1373"/>
<reference evidence="3 4" key="1">
    <citation type="journal article" date="2004" name="Science">
        <title>The genome of the diatom Thalassiosira pseudonana: ecology, evolution, and metabolism.</title>
        <authorList>
            <person name="Armbrust E.V."/>
            <person name="Berges J.A."/>
            <person name="Bowler C."/>
            <person name="Green B.R."/>
            <person name="Martinez D."/>
            <person name="Putnam N.H."/>
            <person name="Zhou S."/>
            <person name="Allen A.E."/>
            <person name="Apt K.E."/>
            <person name="Bechner M."/>
            <person name="Brzezinski M.A."/>
            <person name="Chaal B.K."/>
            <person name="Chiovitti A."/>
            <person name="Davis A.K."/>
            <person name="Demarest M.S."/>
            <person name="Detter J.C."/>
            <person name="Glavina T."/>
            <person name="Goodstein D."/>
            <person name="Hadi M.Z."/>
            <person name="Hellsten U."/>
            <person name="Hildebrand M."/>
            <person name="Jenkins B.D."/>
            <person name="Jurka J."/>
            <person name="Kapitonov V.V."/>
            <person name="Kroger N."/>
            <person name="Lau W.W."/>
            <person name="Lane T.W."/>
            <person name="Larimer F.W."/>
            <person name="Lippmeier J.C."/>
            <person name="Lucas S."/>
            <person name="Medina M."/>
            <person name="Montsant A."/>
            <person name="Obornik M."/>
            <person name="Parker M.S."/>
            <person name="Palenik B."/>
            <person name="Pazour G.J."/>
            <person name="Richardson P.M."/>
            <person name="Rynearson T.A."/>
            <person name="Saito M.A."/>
            <person name="Schwartz D.C."/>
            <person name="Thamatrakoln K."/>
            <person name="Valentin K."/>
            <person name="Vardi A."/>
            <person name="Wilkerson F.P."/>
            <person name="Rokhsar D.S."/>
        </authorList>
    </citation>
    <scope>NUCLEOTIDE SEQUENCE [LARGE SCALE GENOMIC DNA]</scope>
    <source>
        <strain evidence="3 4">CCMP1335</strain>
    </source>
</reference>
<keyword evidence="4" id="KW-1185">Reference proteome</keyword>
<feature type="region of interest" description="Disordered" evidence="2">
    <location>
        <begin position="123"/>
        <end position="145"/>
    </location>
</feature>
<protein>
    <submittedName>
        <fullName evidence="3">Uncharacterized protein</fullName>
    </submittedName>
</protein>
<dbReference type="InParanoid" id="B8BQR6"/>
<evidence type="ECO:0000313" key="3">
    <source>
        <dbReference type="EMBL" id="EED95830.1"/>
    </source>
</evidence>
<keyword evidence="1" id="KW-0175">Coiled coil</keyword>
<evidence type="ECO:0000256" key="1">
    <source>
        <dbReference type="SAM" id="Coils"/>
    </source>
</evidence>
<reference evidence="3 4" key="2">
    <citation type="journal article" date="2008" name="Nature">
        <title>The Phaeodactylum genome reveals the evolutionary history of diatom genomes.</title>
        <authorList>
            <person name="Bowler C."/>
            <person name="Allen A.E."/>
            <person name="Badger J.H."/>
            <person name="Grimwood J."/>
            <person name="Jabbari K."/>
            <person name="Kuo A."/>
            <person name="Maheswari U."/>
            <person name="Martens C."/>
            <person name="Maumus F."/>
            <person name="Otillar R.P."/>
            <person name="Rayko E."/>
            <person name="Salamov A."/>
            <person name="Vandepoele K."/>
            <person name="Beszteri B."/>
            <person name="Gruber A."/>
            <person name="Heijde M."/>
            <person name="Katinka M."/>
            <person name="Mock T."/>
            <person name="Valentin K."/>
            <person name="Verret F."/>
            <person name="Berges J.A."/>
            <person name="Brownlee C."/>
            <person name="Cadoret J.P."/>
            <person name="Chiovitti A."/>
            <person name="Choi C.J."/>
            <person name="Coesel S."/>
            <person name="De Martino A."/>
            <person name="Detter J.C."/>
            <person name="Durkin C."/>
            <person name="Falciatore A."/>
            <person name="Fournet J."/>
            <person name="Haruta M."/>
            <person name="Huysman M.J."/>
            <person name="Jenkins B.D."/>
            <person name="Jiroutova K."/>
            <person name="Jorgensen R.E."/>
            <person name="Joubert Y."/>
            <person name="Kaplan A."/>
            <person name="Kroger N."/>
            <person name="Kroth P.G."/>
            <person name="La Roche J."/>
            <person name="Lindquist E."/>
            <person name="Lommer M."/>
            <person name="Martin-Jezequel V."/>
            <person name="Lopez P.J."/>
            <person name="Lucas S."/>
            <person name="Mangogna M."/>
            <person name="McGinnis K."/>
            <person name="Medlin L.K."/>
            <person name="Montsant A."/>
            <person name="Oudot-Le Secq M.P."/>
            <person name="Napoli C."/>
            <person name="Obornik M."/>
            <person name="Parker M.S."/>
            <person name="Petit J.L."/>
            <person name="Porcel B.M."/>
            <person name="Poulsen N."/>
            <person name="Robison M."/>
            <person name="Rychlewski L."/>
            <person name="Rynearson T.A."/>
            <person name="Schmutz J."/>
            <person name="Shapiro H."/>
            <person name="Siaut M."/>
            <person name="Stanley M."/>
            <person name="Sussman M.R."/>
            <person name="Taylor A.R."/>
            <person name="Vardi A."/>
            <person name="von Dassow P."/>
            <person name="Vyverman W."/>
            <person name="Willis A."/>
            <person name="Wyrwicz L.S."/>
            <person name="Rokhsar D.S."/>
            <person name="Weissenbach J."/>
            <person name="Armbrust E.V."/>
            <person name="Green B.R."/>
            <person name="Van de Peer Y."/>
            <person name="Grigoriev I.V."/>
        </authorList>
    </citation>
    <scope>NUCLEOTIDE SEQUENCE [LARGE SCALE GENOMIC DNA]</scope>
    <source>
        <strain evidence="3 4">CCMP1335</strain>
    </source>
</reference>
<dbReference type="RefSeq" id="XP_002286189.1">
    <property type="nucleotide sequence ID" value="XM_002286153.1"/>
</dbReference>
<evidence type="ECO:0000313" key="4">
    <source>
        <dbReference type="Proteomes" id="UP000001449"/>
    </source>
</evidence>
<dbReference type="AlphaFoldDB" id="B8BQR6"/>
<feature type="compositionally biased region" description="Low complexity" evidence="2">
    <location>
        <begin position="1"/>
        <end position="12"/>
    </location>
</feature>
<feature type="region of interest" description="Disordered" evidence="2">
    <location>
        <begin position="1"/>
        <end position="25"/>
    </location>
</feature>
<dbReference type="Proteomes" id="UP000001449">
    <property type="component" value="Chromosome 1"/>
</dbReference>
<dbReference type="EMBL" id="CM000638">
    <property type="protein sequence ID" value="EED95830.1"/>
    <property type="molecule type" value="Genomic_DNA"/>
</dbReference>
<sequence>MSTASFSRSSMSQLRDDARSKGLEKLGVSEEDVQLAARLMQQIPTCTSDPNKAERILGFASSRLAREKALRLLGASEEEVEVENAKTMGALGIAGRRRSYSVMHSANQQHSLLLSKKSQLRKRTSSIVKSPSRTSAKHRRRSSAEIRMLRNQARTSAIEIESLRARIEELERTVRRSFSSNSDSSIHNIPE</sequence>
<feature type="compositionally biased region" description="Basic and acidic residues" evidence="2">
    <location>
        <begin position="14"/>
        <end position="25"/>
    </location>
</feature>
<dbReference type="HOGENOM" id="CLU_1424145_0_0_1"/>
<name>B8BQR6_THAPS</name>
<feature type="coiled-coil region" evidence="1">
    <location>
        <begin position="146"/>
        <end position="180"/>
    </location>
</feature>
<proteinExistence type="predicted"/>